<evidence type="ECO:0000256" key="3">
    <source>
        <dbReference type="ARBA" id="ARBA00023125"/>
    </source>
</evidence>
<comment type="similarity">
    <text evidence="1">Belongs to the AfsR/DnrI/RedD regulatory family.</text>
</comment>
<dbReference type="Pfam" id="PF00486">
    <property type="entry name" value="Trans_reg_C"/>
    <property type="match status" value="1"/>
</dbReference>
<protein>
    <submittedName>
        <fullName evidence="7">BTAD domain-containing putative transcriptional regulator</fullName>
    </submittedName>
</protein>
<gene>
    <name evidence="7" type="ORF">ACFFH7_42620</name>
</gene>
<evidence type="ECO:0000259" key="6">
    <source>
        <dbReference type="PROSITE" id="PS51755"/>
    </source>
</evidence>
<dbReference type="Proteomes" id="UP001589810">
    <property type="component" value="Unassembled WGS sequence"/>
</dbReference>
<evidence type="ECO:0000256" key="2">
    <source>
        <dbReference type="ARBA" id="ARBA00023015"/>
    </source>
</evidence>
<reference evidence="7 8" key="1">
    <citation type="submission" date="2024-09" db="EMBL/GenBank/DDBJ databases">
        <authorList>
            <person name="Sun Q."/>
            <person name="Mori K."/>
        </authorList>
    </citation>
    <scope>NUCLEOTIDE SEQUENCE [LARGE SCALE GENOMIC DNA]</scope>
    <source>
        <strain evidence="7 8">TBRC 1432</strain>
    </source>
</reference>
<sequence>MDVEVLGPLAARLGGKPVTPTAAKPRKVFAMLAVHANEVVPNASLFEELWGPDMPRSANTTLQTYILHLRTLIGAAVAQDPDAPVRDPKRILVTQPGGYLLDTAGGAVDVQQFERLAEAGHRAREAGEWHEASARFRAALSVWRGSALADVQVGAMLEVDMHRLEEARLNVLDRRIDADLRLGRHHELLSELTALVARNRTHEGLYAHLMLALYRSGRRGEAIDCYRRLRTCLVDELGLEPSPSLHQLQRMILTTDPRLSLSDNNGIRLENVG</sequence>
<dbReference type="SMART" id="SM00862">
    <property type="entry name" value="Trans_reg_C"/>
    <property type="match status" value="1"/>
</dbReference>
<feature type="domain" description="OmpR/PhoB-type" evidence="6">
    <location>
        <begin position="1"/>
        <end position="103"/>
    </location>
</feature>
<dbReference type="InterPro" id="IPR001867">
    <property type="entry name" value="OmpR/PhoB-type_DNA-bd"/>
</dbReference>
<comment type="caution">
    <text evidence="7">The sequence shown here is derived from an EMBL/GenBank/DDBJ whole genome shotgun (WGS) entry which is preliminary data.</text>
</comment>
<name>A0ABV6N776_9PSEU</name>
<dbReference type="SMART" id="SM01043">
    <property type="entry name" value="BTAD"/>
    <property type="match status" value="1"/>
</dbReference>
<keyword evidence="3 5" id="KW-0238">DNA-binding</keyword>
<dbReference type="InterPro" id="IPR036388">
    <property type="entry name" value="WH-like_DNA-bd_sf"/>
</dbReference>
<evidence type="ECO:0000313" key="8">
    <source>
        <dbReference type="Proteomes" id="UP001589810"/>
    </source>
</evidence>
<dbReference type="InterPro" id="IPR016032">
    <property type="entry name" value="Sig_transdc_resp-reg_C-effctor"/>
</dbReference>
<keyword evidence="8" id="KW-1185">Reference proteome</keyword>
<dbReference type="PANTHER" id="PTHR35807">
    <property type="entry name" value="TRANSCRIPTIONAL REGULATOR REDD-RELATED"/>
    <property type="match status" value="1"/>
</dbReference>
<dbReference type="InterPro" id="IPR051677">
    <property type="entry name" value="AfsR-DnrI-RedD_regulator"/>
</dbReference>
<dbReference type="InterPro" id="IPR005158">
    <property type="entry name" value="BTAD"/>
</dbReference>
<dbReference type="EMBL" id="JBHLUD010000015">
    <property type="protein sequence ID" value="MFC0548264.1"/>
    <property type="molecule type" value="Genomic_DNA"/>
</dbReference>
<dbReference type="PROSITE" id="PS51755">
    <property type="entry name" value="OMPR_PHOB"/>
    <property type="match status" value="1"/>
</dbReference>
<dbReference type="InterPro" id="IPR011990">
    <property type="entry name" value="TPR-like_helical_dom_sf"/>
</dbReference>
<evidence type="ECO:0000256" key="4">
    <source>
        <dbReference type="ARBA" id="ARBA00023163"/>
    </source>
</evidence>
<evidence type="ECO:0000313" key="7">
    <source>
        <dbReference type="EMBL" id="MFC0548264.1"/>
    </source>
</evidence>
<dbReference type="CDD" id="cd15831">
    <property type="entry name" value="BTAD"/>
    <property type="match status" value="1"/>
</dbReference>
<organism evidence="7 8">
    <name type="scientific">Kutzneria chonburiensis</name>
    <dbReference type="NCBI Taxonomy" id="1483604"/>
    <lineage>
        <taxon>Bacteria</taxon>
        <taxon>Bacillati</taxon>
        <taxon>Actinomycetota</taxon>
        <taxon>Actinomycetes</taxon>
        <taxon>Pseudonocardiales</taxon>
        <taxon>Pseudonocardiaceae</taxon>
        <taxon>Kutzneria</taxon>
    </lineage>
</organism>
<dbReference type="Pfam" id="PF03704">
    <property type="entry name" value="BTAD"/>
    <property type="match status" value="1"/>
</dbReference>
<dbReference type="PANTHER" id="PTHR35807:SF1">
    <property type="entry name" value="TRANSCRIPTIONAL REGULATOR REDD"/>
    <property type="match status" value="1"/>
</dbReference>
<evidence type="ECO:0000256" key="1">
    <source>
        <dbReference type="ARBA" id="ARBA00005820"/>
    </source>
</evidence>
<dbReference type="SUPFAM" id="SSF48452">
    <property type="entry name" value="TPR-like"/>
    <property type="match status" value="1"/>
</dbReference>
<evidence type="ECO:0000256" key="5">
    <source>
        <dbReference type="PROSITE-ProRule" id="PRU01091"/>
    </source>
</evidence>
<proteinExistence type="inferred from homology"/>
<dbReference type="SUPFAM" id="SSF46894">
    <property type="entry name" value="C-terminal effector domain of the bipartite response regulators"/>
    <property type="match status" value="1"/>
</dbReference>
<accession>A0ABV6N776</accession>
<dbReference type="Gene3D" id="1.10.10.10">
    <property type="entry name" value="Winged helix-like DNA-binding domain superfamily/Winged helix DNA-binding domain"/>
    <property type="match status" value="1"/>
</dbReference>
<keyword evidence="2" id="KW-0805">Transcription regulation</keyword>
<feature type="DNA-binding region" description="OmpR/PhoB-type" evidence="5">
    <location>
        <begin position="1"/>
        <end position="103"/>
    </location>
</feature>
<keyword evidence="4" id="KW-0804">Transcription</keyword>
<dbReference type="RefSeq" id="WP_273937894.1">
    <property type="nucleotide sequence ID" value="NZ_CP097263.1"/>
</dbReference>
<dbReference type="Gene3D" id="1.25.40.10">
    <property type="entry name" value="Tetratricopeptide repeat domain"/>
    <property type="match status" value="1"/>
</dbReference>